<dbReference type="EMBL" id="BMMP01000002">
    <property type="protein sequence ID" value="GGO43763.1"/>
    <property type="molecule type" value="Genomic_DNA"/>
</dbReference>
<organism evidence="1 2">
    <name type="scientific">Streptomyces daqingensis</name>
    <dbReference type="NCBI Taxonomy" id="1472640"/>
    <lineage>
        <taxon>Bacteria</taxon>
        <taxon>Bacillati</taxon>
        <taxon>Actinomycetota</taxon>
        <taxon>Actinomycetes</taxon>
        <taxon>Kitasatosporales</taxon>
        <taxon>Streptomycetaceae</taxon>
        <taxon>Streptomyces</taxon>
    </lineage>
</organism>
<gene>
    <name evidence="1" type="ORF">GCM10012287_07690</name>
</gene>
<evidence type="ECO:0000313" key="2">
    <source>
        <dbReference type="Proteomes" id="UP000631535"/>
    </source>
</evidence>
<keyword evidence="2" id="KW-1185">Reference proteome</keyword>
<evidence type="ECO:0000313" key="1">
    <source>
        <dbReference type="EMBL" id="GGO43763.1"/>
    </source>
</evidence>
<protein>
    <submittedName>
        <fullName evidence="1">Uncharacterized protein</fullName>
    </submittedName>
</protein>
<comment type="caution">
    <text evidence="1">The sequence shown here is derived from an EMBL/GenBank/DDBJ whole genome shotgun (WGS) entry which is preliminary data.</text>
</comment>
<reference evidence="2" key="1">
    <citation type="journal article" date="2019" name="Int. J. Syst. Evol. Microbiol.">
        <title>The Global Catalogue of Microorganisms (GCM) 10K type strain sequencing project: providing services to taxonomists for standard genome sequencing and annotation.</title>
        <authorList>
            <consortium name="The Broad Institute Genomics Platform"/>
            <consortium name="The Broad Institute Genome Sequencing Center for Infectious Disease"/>
            <person name="Wu L."/>
            <person name="Ma J."/>
        </authorList>
    </citation>
    <scope>NUCLEOTIDE SEQUENCE [LARGE SCALE GENOMIC DNA]</scope>
    <source>
        <strain evidence="2">CGMCC 4.7178</strain>
    </source>
</reference>
<proteinExistence type="predicted"/>
<dbReference type="Proteomes" id="UP000631535">
    <property type="component" value="Unassembled WGS sequence"/>
</dbReference>
<name>A0ABQ2LVW8_9ACTN</name>
<accession>A0ABQ2LVW8</accession>
<dbReference type="RefSeq" id="WP_189035602.1">
    <property type="nucleotide sequence ID" value="NZ_BMMP01000002.1"/>
</dbReference>
<sequence length="191" mass="21688">MRYGGGEGDYGTPRRIPRLWGARRNETERHYPCDDLSGGSGEAWFRAVTVDAARPSVFRWLCQLKVAPYSYDLLDNLGRRSPRRLTPGAERLERGQRVMTIFRLADFALDDHLTLVLDDTRALRVFGPLTLTYAVTEEGPGRTRLVVKLVPGEEGGLPGRLRRRVLAWGDLFMMRRQLFTLRKLAENGEAA</sequence>